<evidence type="ECO:0000313" key="13">
    <source>
        <dbReference type="EMBL" id="EFN63680.1"/>
    </source>
</evidence>
<dbReference type="FunFam" id="3.30.50.10:FF:000002">
    <property type="entry name" value="Gata transcription factor gatad"/>
    <property type="match status" value="1"/>
</dbReference>
<reference evidence="13 14" key="1">
    <citation type="journal article" date="2010" name="Science">
        <title>Genomic comparison of the ants Camponotus floridanus and Harpegnathos saltator.</title>
        <authorList>
            <person name="Bonasio R."/>
            <person name="Zhang G."/>
            <person name="Ye C."/>
            <person name="Mutti N.S."/>
            <person name="Fang X."/>
            <person name="Qin N."/>
            <person name="Donahue G."/>
            <person name="Yang P."/>
            <person name="Li Q."/>
            <person name="Li C."/>
            <person name="Zhang P."/>
            <person name="Huang Z."/>
            <person name="Berger S.L."/>
            <person name="Reinberg D."/>
            <person name="Wang J."/>
            <person name="Liebig J."/>
        </authorList>
    </citation>
    <scope>NUCLEOTIDE SEQUENCE [LARGE SCALE GENOMIC DNA]</scope>
    <source>
        <strain evidence="14">C129</strain>
    </source>
</reference>
<feature type="binding site" evidence="9">
    <location>
        <position position="58"/>
    </location>
    <ligand>
        <name>Zn(2+)</name>
        <dbReference type="ChEBI" id="CHEBI:29105"/>
    </ligand>
</feature>
<dbReference type="GO" id="GO:0045165">
    <property type="term" value="P:cell fate commitment"/>
    <property type="evidence" value="ECO:0007669"/>
    <property type="project" value="TreeGrafter"/>
</dbReference>
<dbReference type="AlphaFoldDB" id="E2ASB0"/>
<dbReference type="Pfam" id="PF07776">
    <property type="entry name" value="zf-AD"/>
    <property type="match status" value="1"/>
</dbReference>
<dbReference type="PANTHER" id="PTHR10071">
    <property type="entry name" value="TRANSCRIPTION FACTOR GATA FAMILY MEMBER"/>
    <property type="match status" value="1"/>
</dbReference>
<evidence type="ECO:0000256" key="7">
    <source>
        <dbReference type="ARBA" id="ARBA00023242"/>
    </source>
</evidence>
<evidence type="ECO:0000256" key="2">
    <source>
        <dbReference type="ARBA" id="ARBA00022723"/>
    </source>
</evidence>
<dbReference type="InterPro" id="IPR013088">
    <property type="entry name" value="Znf_NHR/GATA"/>
</dbReference>
<dbReference type="PANTHER" id="PTHR10071:SF337">
    <property type="entry name" value="GATA-BINDING FACTOR A"/>
    <property type="match status" value="1"/>
</dbReference>
<evidence type="ECO:0000256" key="8">
    <source>
        <dbReference type="PROSITE-ProRule" id="PRU00094"/>
    </source>
</evidence>
<dbReference type="Gene3D" id="3.40.1800.20">
    <property type="match status" value="1"/>
</dbReference>
<feature type="region of interest" description="Disordered" evidence="10">
    <location>
        <begin position="466"/>
        <end position="499"/>
    </location>
</feature>
<feature type="compositionally biased region" description="Basic and acidic residues" evidence="10">
    <location>
        <begin position="155"/>
        <end position="164"/>
    </location>
</feature>
<feature type="region of interest" description="Disordered" evidence="10">
    <location>
        <begin position="155"/>
        <end position="193"/>
    </location>
</feature>
<dbReference type="PROSITE" id="PS50114">
    <property type="entry name" value="GATA_ZN_FINGER_2"/>
    <property type="match status" value="1"/>
</dbReference>
<dbReference type="GO" id="GO:0005634">
    <property type="term" value="C:nucleus"/>
    <property type="evidence" value="ECO:0007669"/>
    <property type="project" value="UniProtKB-SubCell"/>
</dbReference>
<feature type="domain" description="ZAD" evidence="12">
    <location>
        <begin position="10"/>
        <end position="85"/>
    </location>
</feature>
<protein>
    <submittedName>
        <fullName evidence="13">GATA-binding factor A</fullName>
    </submittedName>
</protein>
<dbReference type="OrthoDB" id="515401at2759"/>
<dbReference type="GO" id="GO:0000978">
    <property type="term" value="F:RNA polymerase II cis-regulatory region sequence-specific DNA binding"/>
    <property type="evidence" value="ECO:0007669"/>
    <property type="project" value="TreeGrafter"/>
</dbReference>
<keyword evidence="6" id="KW-0804">Transcription</keyword>
<dbReference type="InterPro" id="IPR000679">
    <property type="entry name" value="Znf_GATA"/>
</dbReference>
<evidence type="ECO:0000259" key="12">
    <source>
        <dbReference type="PROSITE" id="PS51915"/>
    </source>
</evidence>
<dbReference type="GO" id="GO:0008270">
    <property type="term" value="F:zinc ion binding"/>
    <property type="evidence" value="ECO:0007669"/>
    <property type="project" value="UniProtKB-UniRule"/>
</dbReference>
<evidence type="ECO:0000313" key="14">
    <source>
        <dbReference type="Proteomes" id="UP000000311"/>
    </source>
</evidence>
<accession>E2ASB0</accession>
<dbReference type="GO" id="GO:0045944">
    <property type="term" value="P:positive regulation of transcription by RNA polymerase II"/>
    <property type="evidence" value="ECO:0007669"/>
    <property type="project" value="TreeGrafter"/>
</dbReference>
<keyword evidence="4 9" id="KW-0862">Zinc</keyword>
<name>E2ASB0_CAMFO</name>
<sequence length="595" mass="66939">MFDIPQKFYELCRLCLSPDGVKCSIFEEEGIQRSFADKISACLSITVSNGDTLPSIICHRCVYKLDVLHNFREVSQKSDIILKQYLDYAKQLSSLDEQKETLSTAKVAGESPLQSFLELNRTLFNEESNSEPASINQNIIPQTLTHHLQLQNSDMPEHDNIKCEPEDDTCSNSSDPERLEIEDRDEQEIENEENGYDMTVNKKIKVEENYDGSESNTANCSPVNRMDTPESNCSDSNIDHETTKLWQALANNRSLEITRTNGDKLNNGFTGEATNLLRSLINNRQIGITAVDSDKISPQIKFYRDTQGTTIERTLTDFPVLGNRTNIATLENKSASIDSNPSSPASIGRKEMTTASSKGRRKQSYPSKAPASPDVVANYHHESNNEEQAHDFTTWSNKMKGKMDDQKQFDQQSGNIAKKVDMSCTNCGTMTTTIWRRNMKGEMVCNACGLYYKLHGVNRPVTMRRDTIHTRRRRPKGEKPTRHRKKGDAVLASQSTTEQMDAESADMLAALRRQIQPHLMMAALTPARISSGHPPPPATYPIPLSSYMIHQHAKAEERVQRHLSMDTEETDEGDEENVSDVPLNLVATSLSEETH</sequence>
<dbReference type="InterPro" id="IPR039355">
    <property type="entry name" value="Transcription_factor_GATA"/>
</dbReference>
<evidence type="ECO:0000259" key="11">
    <source>
        <dbReference type="PROSITE" id="PS50114"/>
    </source>
</evidence>
<dbReference type="EMBL" id="GL442272">
    <property type="protein sequence ID" value="EFN63680.1"/>
    <property type="molecule type" value="Genomic_DNA"/>
</dbReference>
<dbReference type="CDD" id="cd00202">
    <property type="entry name" value="ZnF_GATA"/>
    <property type="match status" value="1"/>
</dbReference>
<keyword evidence="3 8" id="KW-0863">Zinc-finger</keyword>
<dbReference type="PROSITE" id="PS00344">
    <property type="entry name" value="GATA_ZN_FINGER_1"/>
    <property type="match status" value="1"/>
</dbReference>
<keyword evidence="14" id="KW-1185">Reference proteome</keyword>
<feature type="region of interest" description="Disordered" evidence="10">
    <location>
        <begin position="332"/>
        <end position="375"/>
    </location>
</feature>
<dbReference type="InterPro" id="IPR012934">
    <property type="entry name" value="Znf_AD"/>
</dbReference>
<feature type="domain" description="GATA-type" evidence="11">
    <location>
        <begin position="418"/>
        <end position="471"/>
    </location>
</feature>
<evidence type="ECO:0000256" key="1">
    <source>
        <dbReference type="ARBA" id="ARBA00004123"/>
    </source>
</evidence>
<evidence type="ECO:0000256" key="9">
    <source>
        <dbReference type="PROSITE-ProRule" id="PRU01263"/>
    </source>
</evidence>
<feature type="compositionally biased region" description="Acidic residues" evidence="10">
    <location>
        <begin position="182"/>
        <end position="193"/>
    </location>
</feature>
<organism evidence="14">
    <name type="scientific">Camponotus floridanus</name>
    <name type="common">Florida carpenter ant</name>
    <dbReference type="NCBI Taxonomy" id="104421"/>
    <lineage>
        <taxon>Eukaryota</taxon>
        <taxon>Metazoa</taxon>
        <taxon>Ecdysozoa</taxon>
        <taxon>Arthropoda</taxon>
        <taxon>Hexapoda</taxon>
        <taxon>Insecta</taxon>
        <taxon>Pterygota</taxon>
        <taxon>Neoptera</taxon>
        <taxon>Endopterygota</taxon>
        <taxon>Hymenoptera</taxon>
        <taxon>Apocrita</taxon>
        <taxon>Aculeata</taxon>
        <taxon>Formicoidea</taxon>
        <taxon>Formicidae</taxon>
        <taxon>Formicinae</taxon>
        <taxon>Camponotus</taxon>
    </lineage>
</organism>
<proteinExistence type="predicted"/>
<feature type="compositionally biased region" description="Basic residues" evidence="10">
    <location>
        <begin position="470"/>
        <end position="486"/>
    </location>
</feature>
<gene>
    <name evidence="13" type="ORF">EAG_07698</name>
</gene>
<dbReference type="PRINTS" id="PR00619">
    <property type="entry name" value="GATAZNFINGER"/>
</dbReference>
<dbReference type="Gene3D" id="3.30.50.10">
    <property type="entry name" value="Erythroid Transcription Factor GATA-1, subunit A"/>
    <property type="match status" value="1"/>
</dbReference>
<evidence type="ECO:0000256" key="6">
    <source>
        <dbReference type="ARBA" id="ARBA00023163"/>
    </source>
</evidence>
<dbReference type="GO" id="GO:0000981">
    <property type="term" value="F:DNA-binding transcription factor activity, RNA polymerase II-specific"/>
    <property type="evidence" value="ECO:0007669"/>
    <property type="project" value="TreeGrafter"/>
</dbReference>
<comment type="subcellular location">
    <subcellularLocation>
        <location evidence="1">Nucleus</location>
    </subcellularLocation>
</comment>
<dbReference type="GO" id="GO:0000122">
    <property type="term" value="P:negative regulation of transcription by RNA polymerase II"/>
    <property type="evidence" value="ECO:0007669"/>
    <property type="project" value="TreeGrafter"/>
</dbReference>
<dbReference type="PROSITE" id="PS51915">
    <property type="entry name" value="ZAD"/>
    <property type="match status" value="1"/>
</dbReference>
<dbReference type="OMA" id="CSPVNRM"/>
<evidence type="ECO:0000256" key="5">
    <source>
        <dbReference type="ARBA" id="ARBA00023015"/>
    </source>
</evidence>
<keyword evidence="7" id="KW-0539">Nucleus</keyword>
<dbReference type="SMART" id="SM00868">
    <property type="entry name" value="zf-AD"/>
    <property type="match status" value="1"/>
</dbReference>
<keyword evidence="5" id="KW-0805">Transcription regulation</keyword>
<dbReference type="SUPFAM" id="SSF57716">
    <property type="entry name" value="Glucocorticoid receptor-like (DNA-binding domain)"/>
    <property type="match status" value="2"/>
</dbReference>
<feature type="binding site" evidence="9">
    <location>
        <position position="15"/>
    </location>
    <ligand>
        <name>Zn(2+)</name>
        <dbReference type="ChEBI" id="CHEBI:29105"/>
    </ligand>
</feature>
<dbReference type="SMART" id="SM00401">
    <property type="entry name" value="ZnF_GATA"/>
    <property type="match status" value="1"/>
</dbReference>
<dbReference type="Pfam" id="PF00320">
    <property type="entry name" value="GATA"/>
    <property type="match status" value="1"/>
</dbReference>
<dbReference type="STRING" id="104421.E2ASB0"/>
<feature type="binding site" evidence="9">
    <location>
        <position position="12"/>
    </location>
    <ligand>
        <name>Zn(2+)</name>
        <dbReference type="ChEBI" id="CHEBI:29105"/>
    </ligand>
</feature>
<evidence type="ECO:0000256" key="4">
    <source>
        <dbReference type="ARBA" id="ARBA00022833"/>
    </source>
</evidence>
<keyword evidence="2 9" id="KW-0479">Metal-binding</keyword>
<dbReference type="InParanoid" id="E2ASB0"/>
<feature type="binding site" evidence="9">
    <location>
        <position position="61"/>
    </location>
    <ligand>
        <name>Zn(2+)</name>
        <dbReference type="ChEBI" id="CHEBI:29105"/>
    </ligand>
</feature>
<evidence type="ECO:0000256" key="10">
    <source>
        <dbReference type="SAM" id="MobiDB-lite"/>
    </source>
</evidence>
<evidence type="ECO:0000256" key="3">
    <source>
        <dbReference type="ARBA" id="ARBA00022771"/>
    </source>
</evidence>
<dbReference type="FunCoup" id="E2ASB0">
    <property type="interactions" value="295"/>
</dbReference>
<dbReference type="Proteomes" id="UP000000311">
    <property type="component" value="Unassembled WGS sequence"/>
</dbReference>
<feature type="compositionally biased region" description="Polar residues" evidence="10">
    <location>
        <begin position="332"/>
        <end position="345"/>
    </location>
</feature>